<proteinExistence type="predicted"/>
<name>A0A1J3I5Y7_NOCCA</name>
<dbReference type="PANTHER" id="PTHR36316">
    <property type="entry name" value="OS06G0213900 PROTEIN"/>
    <property type="match status" value="1"/>
</dbReference>
<gene>
    <name evidence="1" type="ORF">LE_TR18949_c0_g1_i1_g.60937</name>
</gene>
<dbReference type="PANTHER" id="PTHR36316:SF1">
    <property type="entry name" value="OS06G0213900 PROTEIN"/>
    <property type="match status" value="1"/>
</dbReference>
<evidence type="ECO:0000313" key="1">
    <source>
        <dbReference type="EMBL" id="JAU75333.1"/>
    </source>
</evidence>
<protein>
    <submittedName>
        <fullName evidence="1">Uncharacterized protein</fullName>
    </submittedName>
</protein>
<sequence>MASSAPRRSSDSISGKDPAKALSALAFSFVENVKRNKHSFFQFFAMSGMLLLSFRSISQKYRIHQLEEDTAALMEERDSLNDRMKKIKSSLLHQATIDSSGVFASRLRLLFSDDYV</sequence>
<reference evidence="1" key="1">
    <citation type="submission" date="2016-07" db="EMBL/GenBank/DDBJ databases">
        <title>De novo transcriptome assembly of four accessions of the metal hyperaccumulator plant Noccaea caerulescens.</title>
        <authorList>
            <person name="Blande D."/>
            <person name="Halimaa P."/>
            <person name="Tervahauta A.I."/>
            <person name="Aarts M.G."/>
            <person name="Karenlampi S.O."/>
        </authorList>
    </citation>
    <scope>NUCLEOTIDE SEQUENCE</scope>
</reference>
<accession>A0A1J3I5Y7</accession>
<dbReference type="AlphaFoldDB" id="A0A1J3I5Y7"/>
<organism evidence="1">
    <name type="scientific">Noccaea caerulescens</name>
    <name type="common">Alpine penny-cress</name>
    <name type="synonym">Thlaspi caerulescens</name>
    <dbReference type="NCBI Taxonomy" id="107243"/>
    <lineage>
        <taxon>Eukaryota</taxon>
        <taxon>Viridiplantae</taxon>
        <taxon>Streptophyta</taxon>
        <taxon>Embryophyta</taxon>
        <taxon>Tracheophyta</taxon>
        <taxon>Spermatophyta</taxon>
        <taxon>Magnoliopsida</taxon>
        <taxon>eudicotyledons</taxon>
        <taxon>Gunneridae</taxon>
        <taxon>Pentapetalae</taxon>
        <taxon>rosids</taxon>
        <taxon>malvids</taxon>
        <taxon>Brassicales</taxon>
        <taxon>Brassicaceae</taxon>
        <taxon>Coluteocarpeae</taxon>
        <taxon>Noccaea</taxon>
    </lineage>
</organism>
<dbReference type="EMBL" id="GEVL01002008">
    <property type="protein sequence ID" value="JAU75333.1"/>
    <property type="molecule type" value="Transcribed_RNA"/>
</dbReference>